<dbReference type="GO" id="GO:0005634">
    <property type="term" value="C:nucleus"/>
    <property type="evidence" value="ECO:0007669"/>
    <property type="project" value="UniProtKB-SubCell"/>
</dbReference>
<evidence type="ECO:0000256" key="9">
    <source>
        <dbReference type="ARBA" id="ARBA00023242"/>
    </source>
</evidence>
<evidence type="ECO:0000256" key="5">
    <source>
        <dbReference type="ARBA" id="ARBA00022771"/>
    </source>
</evidence>
<dbReference type="SMART" id="SM01014">
    <property type="entry name" value="ARID"/>
    <property type="match status" value="1"/>
</dbReference>
<dbReference type="PANTHER" id="PTHR10694:SF33">
    <property type="entry name" value="LYSINE-SPECIFIC DEMETHYLASE 5"/>
    <property type="match status" value="1"/>
</dbReference>
<comment type="similarity">
    <text evidence="2">Belongs to the JARID1 histone demethylase family.</text>
</comment>
<dbReference type="CDD" id="cd16100">
    <property type="entry name" value="ARID"/>
    <property type="match status" value="1"/>
</dbReference>
<feature type="region of interest" description="Disordered" evidence="12">
    <location>
        <begin position="132"/>
        <end position="208"/>
    </location>
</feature>
<gene>
    <name evidence="17" type="ORF">RirG_220140</name>
</gene>
<feature type="domain" description="PHD-type" evidence="13">
    <location>
        <begin position="446"/>
        <end position="497"/>
    </location>
</feature>
<evidence type="ECO:0000259" key="15">
    <source>
        <dbReference type="PROSITE" id="PS51183"/>
    </source>
</evidence>
<evidence type="ECO:0000259" key="14">
    <source>
        <dbReference type="PROSITE" id="PS51011"/>
    </source>
</evidence>
<evidence type="ECO:0000313" key="18">
    <source>
        <dbReference type="Proteomes" id="UP000022910"/>
    </source>
</evidence>
<accession>A0A015IP35</accession>
<dbReference type="Pfam" id="PF00628">
    <property type="entry name" value="PHD"/>
    <property type="match status" value="1"/>
</dbReference>
<evidence type="ECO:0000256" key="4">
    <source>
        <dbReference type="ARBA" id="ARBA00022723"/>
    </source>
</evidence>
<dbReference type="Gene3D" id="1.10.150.60">
    <property type="entry name" value="ARID DNA-binding domain"/>
    <property type="match status" value="1"/>
</dbReference>
<evidence type="ECO:0000256" key="1">
    <source>
        <dbReference type="ARBA" id="ARBA00004123"/>
    </source>
</evidence>
<dbReference type="PROSITE" id="PS51184">
    <property type="entry name" value="JMJC"/>
    <property type="match status" value="1"/>
</dbReference>
<dbReference type="Gene3D" id="2.60.120.650">
    <property type="entry name" value="Cupin"/>
    <property type="match status" value="1"/>
</dbReference>
<dbReference type="PANTHER" id="PTHR10694">
    <property type="entry name" value="LYSINE-SPECIFIC DEMETHYLASE"/>
    <property type="match status" value="1"/>
</dbReference>
<dbReference type="InterPro" id="IPR001965">
    <property type="entry name" value="Znf_PHD"/>
</dbReference>
<feature type="compositionally biased region" description="Low complexity" evidence="12">
    <location>
        <begin position="159"/>
        <end position="174"/>
    </location>
</feature>
<evidence type="ECO:0000256" key="6">
    <source>
        <dbReference type="ARBA" id="ARBA00022833"/>
    </source>
</evidence>
<keyword evidence="6" id="KW-0862">Zinc</keyword>
<evidence type="ECO:0000256" key="8">
    <source>
        <dbReference type="ARBA" id="ARBA00023004"/>
    </source>
</evidence>
<keyword evidence="8" id="KW-0408">Iron</keyword>
<dbReference type="InterPro" id="IPR003347">
    <property type="entry name" value="JmjC_dom"/>
</dbReference>
<dbReference type="SMART" id="SM00501">
    <property type="entry name" value="BRIGHT"/>
    <property type="match status" value="1"/>
</dbReference>
<dbReference type="InterPro" id="IPR013083">
    <property type="entry name" value="Znf_RING/FYVE/PHD"/>
</dbReference>
<dbReference type="GO" id="GO:0008270">
    <property type="term" value="F:zinc ion binding"/>
    <property type="evidence" value="ECO:0007669"/>
    <property type="project" value="UniProtKB-KW"/>
</dbReference>
<dbReference type="SUPFAM" id="SSF46774">
    <property type="entry name" value="ARID-like"/>
    <property type="match status" value="1"/>
</dbReference>
<dbReference type="Gene3D" id="3.30.40.10">
    <property type="entry name" value="Zinc/RING finger domain, C3HC4 (zinc finger)"/>
    <property type="match status" value="2"/>
</dbReference>
<evidence type="ECO:0000313" key="17">
    <source>
        <dbReference type="EMBL" id="EXX56005.1"/>
    </source>
</evidence>
<dbReference type="Proteomes" id="UP000022910">
    <property type="component" value="Unassembled WGS sequence"/>
</dbReference>
<feature type="compositionally biased region" description="Polar residues" evidence="12">
    <location>
        <begin position="132"/>
        <end position="158"/>
    </location>
</feature>
<feature type="domain" description="JmjC" evidence="16">
    <location>
        <begin position="584"/>
        <end position="750"/>
    </location>
</feature>
<dbReference type="InterPro" id="IPR036431">
    <property type="entry name" value="ARID_dom_sf"/>
</dbReference>
<dbReference type="InterPro" id="IPR019787">
    <property type="entry name" value="Znf_PHD-finger"/>
</dbReference>
<protein>
    <recommendedName>
        <fullName evidence="3">[histone H3]-trimethyl-L-lysine(4) demethylase</fullName>
        <ecNumber evidence="3">1.14.11.67</ecNumber>
    </recommendedName>
</protein>
<feature type="domain" description="PHD-type" evidence="13">
    <location>
        <begin position="998"/>
        <end position="1048"/>
    </location>
</feature>
<dbReference type="GO" id="GO:0000785">
    <property type="term" value="C:chromatin"/>
    <property type="evidence" value="ECO:0007669"/>
    <property type="project" value="TreeGrafter"/>
</dbReference>
<dbReference type="GO" id="GO:0034647">
    <property type="term" value="F:histone H3K4me/H3K4me2/H3K4me3 demethylase activity"/>
    <property type="evidence" value="ECO:0007669"/>
    <property type="project" value="UniProtKB-EC"/>
</dbReference>
<dbReference type="AlphaFoldDB" id="A0A015IP35"/>
<dbReference type="SMR" id="A0A015IP35"/>
<dbReference type="Pfam" id="PF21323">
    <property type="entry name" value="KDM5_C-hel"/>
    <property type="match status" value="1"/>
</dbReference>
<evidence type="ECO:0000259" key="16">
    <source>
        <dbReference type="PROSITE" id="PS51184"/>
    </source>
</evidence>
<comment type="catalytic activity">
    <reaction evidence="10">
        <text>N(6),N(6),N(6)-trimethyl-L-lysyl(4)-[histone H3] + 3 2-oxoglutarate + 3 O2 = L-lysyl(4)-[histone H3] + 3 formaldehyde + 3 succinate + 3 CO2</text>
        <dbReference type="Rhea" id="RHEA:60208"/>
        <dbReference type="Rhea" id="RHEA-COMP:15537"/>
        <dbReference type="Rhea" id="RHEA-COMP:15547"/>
        <dbReference type="ChEBI" id="CHEBI:15379"/>
        <dbReference type="ChEBI" id="CHEBI:16526"/>
        <dbReference type="ChEBI" id="CHEBI:16810"/>
        <dbReference type="ChEBI" id="CHEBI:16842"/>
        <dbReference type="ChEBI" id="CHEBI:29969"/>
        <dbReference type="ChEBI" id="CHEBI:30031"/>
        <dbReference type="ChEBI" id="CHEBI:61961"/>
        <dbReference type="EC" id="1.14.11.67"/>
    </reaction>
</comment>
<dbReference type="GO" id="GO:0006355">
    <property type="term" value="P:regulation of DNA-templated transcription"/>
    <property type="evidence" value="ECO:0007669"/>
    <property type="project" value="TreeGrafter"/>
</dbReference>
<feature type="domain" description="JmjN" evidence="15">
    <location>
        <begin position="256"/>
        <end position="297"/>
    </location>
</feature>
<dbReference type="Pfam" id="PF02375">
    <property type="entry name" value="JmjN"/>
    <property type="match status" value="1"/>
</dbReference>
<feature type="region of interest" description="Disordered" evidence="12">
    <location>
        <begin position="78"/>
        <end position="100"/>
    </location>
</feature>
<reference evidence="17 18" key="1">
    <citation type="submission" date="2014-02" db="EMBL/GenBank/DDBJ databases">
        <title>Single nucleus genome sequencing reveals high similarity among nuclei of an endomycorrhizal fungus.</title>
        <authorList>
            <person name="Lin K."/>
            <person name="Geurts R."/>
            <person name="Zhang Z."/>
            <person name="Limpens E."/>
            <person name="Saunders D.G."/>
            <person name="Mu D."/>
            <person name="Pang E."/>
            <person name="Cao H."/>
            <person name="Cha H."/>
            <person name="Lin T."/>
            <person name="Zhou Q."/>
            <person name="Shang Y."/>
            <person name="Li Y."/>
            <person name="Ivanov S."/>
            <person name="Sharma T."/>
            <person name="Velzen R.V."/>
            <person name="Ruijter N.D."/>
            <person name="Aanen D.K."/>
            <person name="Win J."/>
            <person name="Kamoun S."/>
            <person name="Bisseling T."/>
            <person name="Huang S."/>
        </authorList>
    </citation>
    <scope>NUCLEOTIDE SEQUENCE [LARGE SCALE GENOMIC DNA]</scope>
    <source>
        <strain evidence="18">DAOM197198w</strain>
    </source>
</reference>
<keyword evidence="4" id="KW-0479">Metal-binding</keyword>
<dbReference type="InterPro" id="IPR048615">
    <property type="entry name" value="KDM5_C-hel"/>
</dbReference>
<dbReference type="STRING" id="1432141.A0A015IP35"/>
<dbReference type="EC" id="1.14.11.67" evidence="3"/>
<dbReference type="InterPro" id="IPR019786">
    <property type="entry name" value="Zinc_finger_PHD-type_CS"/>
</dbReference>
<evidence type="ECO:0000256" key="11">
    <source>
        <dbReference type="PROSITE-ProRule" id="PRU00146"/>
    </source>
</evidence>
<evidence type="ECO:0000256" key="12">
    <source>
        <dbReference type="SAM" id="MobiDB-lite"/>
    </source>
</evidence>
<feature type="domain" description="ARID" evidence="14">
    <location>
        <begin position="321"/>
        <end position="417"/>
    </location>
</feature>
<dbReference type="InterPro" id="IPR003349">
    <property type="entry name" value="JmjN"/>
</dbReference>
<dbReference type="Pfam" id="PF02373">
    <property type="entry name" value="JmjC"/>
    <property type="match status" value="1"/>
</dbReference>
<dbReference type="InterPro" id="IPR001606">
    <property type="entry name" value="ARID_dom"/>
</dbReference>
<feature type="compositionally biased region" description="Low complexity" evidence="12">
    <location>
        <begin position="185"/>
        <end position="199"/>
    </location>
</feature>
<comment type="subcellular location">
    <subcellularLocation>
        <location evidence="1">Nucleus</location>
    </subcellularLocation>
</comment>
<evidence type="ECO:0000256" key="3">
    <source>
        <dbReference type="ARBA" id="ARBA00012902"/>
    </source>
</evidence>
<dbReference type="PROSITE" id="PS51011">
    <property type="entry name" value="ARID"/>
    <property type="match status" value="1"/>
</dbReference>
<sequence length="1195" mass="136267">MVKTRAGSKPQPTNKNIISSFTKVQKANTQSRKTCINLNSQELKFTLTSSTSHSQKQGHYMENNSQASNFTLTNSTLHSRKQEPRMQPNLQPSSFKTVNSTTNSRMHESRMQIVSQASSTSSTGQTRMQCSRVQTISQVSKPTSLTSPGQTRMQGSCVQTISQDSKSTSTTSSIVLSRMQGSRMSTSSAKSTAVAKPSVESGKNSGLVPDSVEKETIRLKEVEPIINEPFDFTTVRTEYQYKDPSKESRKTDILEAPVLYPTPEEFKDPYAYIESIAHIGHCYGIIKIVPPEGWRPPFVLNTEEFKFSTRKQTVNTMEGQTRVKLNYLQQLQMFHAQQGKKNFVKPPLVDRTPIDLHLLAKVVEEKGGPEEISNKKQWAEVARAIRPDGYSAKCTSLSKTIKEKYQEIVEPYETYIADVKAECREGRSINLQTDSDPDSDNMDIDEEVCGECGNIIRSDPLICEGDCQKAFHAKCLKIKRSQIHPEASWHCPKCLFLYGTKFGFDPSETYTLKAFQQIADDFRQRYIKKRPVPQGVNIEDHVENEFWRLAMSADHDTEILYGADNSSIDYGSGFPCPKAHSSDPYSRDPWNLRNFPKLPGSLLSHIRPAIPGMMIPWLYVGMMFSAFCWHVEDHYTYSINYMHWGETKTWYGVPAASAAKFEAAAGRLLPELFQNQPDLLSQLTTILNPKALISEGIDVFAIDQRPNQFVITFPQAYHAGFNHGLNFNEAVNFALPDWVEFGQKSVNYYKKIRRDPVFSHEKLLVDIGLKKINNFKVLSRLKESLTEVCQNELWRREEVASRFRLPEANYDLTDPKDDETLCITCRSWTGLSALQFKCTKKVLCLECACVTCVTGVTDMAICCCEGPCYFLRVRYSDRHLKSLAQRVKDLMQLRKDRYKALIKHVNKVNTLALEQLAPIVEINRTYRFGLPLGDMESIVDDAANWENNLTLIAYETARNIWPNDYQDVPLNEFDITDFLYHWDCRLRSVYRAGDDRKNYFCFCRGEDYGGKMICCDKCDVWYHCECINMKAEDTPNYEHWYCAMCRAPRTARIKINENVRRIEILANEAENLRINLPCISASFVTEINAELKKLVSGNDVHSVRIGIGLGFGIPLDGSVESEDDSDDDIEDIVFNLRKCVDDVDSSNFMEDDDNSKFFGNIEANSISLVEDTEDNIETRKRKCVVEPIERKKRRR</sequence>
<dbReference type="PROSITE" id="PS01359">
    <property type="entry name" value="ZF_PHD_1"/>
    <property type="match status" value="2"/>
</dbReference>
<dbReference type="Pfam" id="PF01388">
    <property type="entry name" value="ARID"/>
    <property type="match status" value="1"/>
</dbReference>
<dbReference type="OrthoDB" id="1678912at2759"/>
<dbReference type="HOGENOM" id="CLU_271385_0_0_1"/>
<dbReference type="SUPFAM" id="SSF57903">
    <property type="entry name" value="FYVE/PHD zinc finger"/>
    <property type="match status" value="2"/>
</dbReference>
<dbReference type="SUPFAM" id="SSF51197">
    <property type="entry name" value="Clavaminate synthase-like"/>
    <property type="match status" value="1"/>
</dbReference>
<dbReference type="PROSITE" id="PS50016">
    <property type="entry name" value="ZF_PHD_2"/>
    <property type="match status" value="2"/>
</dbReference>
<evidence type="ECO:0000256" key="2">
    <source>
        <dbReference type="ARBA" id="ARBA00006801"/>
    </source>
</evidence>
<dbReference type="EMBL" id="JEMT01027908">
    <property type="protein sequence ID" value="EXX56005.1"/>
    <property type="molecule type" value="Genomic_DNA"/>
</dbReference>
<comment type="caution">
    <text evidence="17">The sequence shown here is derived from an EMBL/GenBank/DDBJ whole genome shotgun (WGS) entry which is preliminary data.</text>
</comment>
<keyword evidence="18" id="KW-1185">Reference proteome</keyword>
<proteinExistence type="inferred from homology"/>
<dbReference type="SMART" id="SM00558">
    <property type="entry name" value="JmjC"/>
    <property type="match status" value="1"/>
</dbReference>
<dbReference type="PROSITE" id="PS51183">
    <property type="entry name" value="JMJN"/>
    <property type="match status" value="1"/>
</dbReference>
<evidence type="ECO:0000256" key="10">
    <source>
        <dbReference type="ARBA" id="ARBA00048734"/>
    </source>
</evidence>
<feature type="compositionally biased region" description="Polar residues" evidence="12">
    <location>
        <begin position="88"/>
        <end position="100"/>
    </location>
</feature>
<dbReference type="GO" id="GO:0003677">
    <property type="term" value="F:DNA binding"/>
    <property type="evidence" value="ECO:0007669"/>
    <property type="project" value="InterPro"/>
</dbReference>
<keyword evidence="9" id="KW-0539">Nucleus</keyword>
<dbReference type="SMART" id="SM00249">
    <property type="entry name" value="PHD"/>
    <property type="match status" value="2"/>
</dbReference>
<name>A0A015IP35_RHIIW</name>
<organism evidence="17 18">
    <name type="scientific">Rhizophagus irregularis (strain DAOM 197198w)</name>
    <name type="common">Glomus intraradices</name>
    <dbReference type="NCBI Taxonomy" id="1432141"/>
    <lineage>
        <taxon>Eukaryota</taxon>
        <taxon>Fungi</taxon>
        <taxon>Fungi incertae sedis</taxon>
        <taxon>Mucoromycota</taxon>
        <taxon>Glomeromycotina</taxon>
        <taxon>Glomeromycetes</taxon>
        <taxon>Glomerales</taxon>
        <taxon>Glomeraceae</taxon>
        <taxon>Rhizophagus</taxon>
    </lineage>
</organism>
<keyword evidence="5 11" id="KW-0863">Zinc-finger</keyword>
<evidence type="ECO:0000256" key="7">
    <source>
        <dbReference type="ARBA" id="ARBA00023002"/>
    </source>
</evidence>
<dbReference type="InterPro" id="IPR011011">
    <property type="entry name" value="Znf_FYVE_PHD"/>
</dbReference>
<keyword evidence="7" id="KW-0560">Oxidoreductase</keyword>
<dbReference type="SMART" id="SM00545">
    <property type="entry name" value="JmjN"/>
    <property type="match status" value="1"/>
</dbReference>
<evidence type="ECO:0000259" key="13">
    <source>
        <dbReference type="PROSITE" id="PS50016"/>
    </source>
</evidence>